<keyword evidence="1" id="KW-0175">Coiled coil</keyword>
<evidence type="ECO:0000313" key="3">
    <source>
        <dbReference type="Proteomes" id="UP001341840"/>
    </source>
</evidence>
<organism evidence="2 3">
    <name type="scientific">Stylosanthes scabra</name>
    <dbReference type="NCBI Taxonomy" id="79078"/>
    <lineage>
        <taxon>Eukaryota</taxon>
        <taxon>Viridiplantae</taxon>
        <taxon>Streptophyta</taxon>
        <taxon>Embryophyta</taxon>
        <taxon>Tracheophyta</taxon>
        <taxon>Spermatophyta</taxon>
        <taxon>Magnoliopsida</taxon>
        <taxon>eudicotyledons</taxon>
        <taxon>Gunneridae</taxon>
        <taxon>Pentapetalae</taxon>
        <taxon>rosids</taxon>
        <taxon>fabids</taxon>
        <taxon>Fabales</taxon>
        <taxon>Fabaceae</taxon>
        <taxon>Papilionoideae</taxon>
        <taxon>50 kb inversion clade</taxon>
        <taxon>dalbergioids sensu lato</taxon>
        <taxon>Dalbergieae</taxon>
        <taxon>Pterocarpus clade</taxon>
        <taxon>Stylosanthes</taxon>
    </lineage>
</organism>
<dbReference type="EMBL" id="JASCZI010274423">
    <property type="protein sequence ID" value="MED6225972.1"/>
    <property type="molecule type" value="Genomic_DNA"/>
</dbReference>
<feature type="non-terminal residue" evidence="2">
    <location>
        <position position="1"/>
    </location>
</feature>
<feature type="coiled-coil region" evidence="1">
    <location>
        <begin position="52"/>
        <end position="86"/>
    </location>
</feature>
<accession>A0ABU6ZVB1</accession>
<sequence length="161" mass="18318">LFNVCYLYWQVQAARLMCIGRRWELQGLEKESSKKADTLELEKKLLLSIEQVSLKEKENVMLTEENAELKVQVAKLAKDKKDLETRVVEVCGERKEAEVSKKAHEFEMFAAAWDRAKAQAELFAPGVSFEKMDPVKVVYKGELVDDDQVPAKGSDDHNAAE</sequence>
<evidence type="ECO:0000313" key="2">
    <source>
        <dbReference type="EMBL" id="MED6225972.1"/>
    </source>
</evidence>
<proteinExistence type="predicted"/>
<dbReference type="Proteomes" id="UP001341840">
    <property type="component" value="Unassembled WGS sequence"/>
</dbReference>
<name>A0ABU6ZVB1_9FABA</name>
<comment type="caution">
    <text evidence="2">The sequence shown here is derived from an EMBL/GenBank/DDBJ whole genome shotgun (WGS) entry which is preliminary data.</text>
</comment>
<reference evidence="2 3" key="1">
    <citation type="journal article" date="2023" name="Plants (Basel)">
        <title>Bridging the Gap: Combining Genomics and Transcriptomics Approaches to Understand Stylosanthes scabra, an Orphan Legume from the Brazilian Caatinga.</title>
        <authorList>
            <person name="Ferreira-Neto J.R.C."/>
            <person name="da Silva M.D."/>
            <person name="Binneck E."/>
            <person name="de Melo N.F."/>
            <person name="da Silva R.H."/>
            <person name="de Melo A.L.T.M."/>
            <person name="Pandolfi V."/>
            <person name="Bustamante F.O."/>
            <person name="Brasileiro-Vidal A.C."/>
            <person name="Benko-Iseppon A.M."/>
        </authorList>
    </citation>
    <scope>NUCLEOTIDE SEQUENCE [LARGE SCALE GENOMIC DNA]</scope>
    <source>
        <tissue evidence="2">Leaves</tissue>
    </source>
</reference>
<keyword evidence="3" id="KW-1185">Reference proteome</keyword>
<protein>
    <submittedName>
        <fullName evidence="2">Uncharacterized protein</fullName>
    </submittedName>
</protein>
<gene>
    <name evidence="2" type="ORF">PIB30_098755</name>
</gene>
<evidence type="ECO:0000256" key="1">
    <source>
        <dbReference type="SAM" id="Coils"/>
    </source>
</evidence>